<dbReference type="InterPro" id="IPR000719">
    <property type="entry name" value="Prot_kinase_dom"/>
</dbReference>
<sequence>MIEFDYDELVKATESFSPSTLIGKGSHGSVYKAKLTTNDNNKLVAVKKPFLHAHEEEDHDRSKLQNEIRVLSFLRQNRHVIDFLGTSRGNGNNRQQQQQVLVMEYMPNGSLHDLLHVSETPPSWPKRLEIAVQVARAVRFLHDESQPSVVHRDIKSANVLFDCDFVAKLADFGLAVLVHVDNPGQPAGTIGYLDPWYTKPRLIFGGRGLNGYAKISASPYVTIQGWYAVI</sequence>
<reference evidence="9" key="1">
    <citation type="submission" date="2013-01" db="EMBL/GenBank/DDBJ databases">
        <title>Draft Genome Sequence of a Mulberry Tree, Morus notabilis C.K. Schneid.</title>
        <authorList>
            <person name="He N."/>
            <person name="Zhao S."/>
        </authorList>
    </citation>
    <scope>NUCLEOTIDE SEQUENCE</scope>
</reference>
<dbReference type="PANTHER" id="PTHR46146">
    <property type="entry name" value="SERINE/THREONINE-PROTEIN KINASE-LIKE PROTEIN CCR4"/>
    <property type="match status" value="1"/>
</dbReference>
<dbReference type="InterPro" id="IPR011009">
    <property type="entry name" value="Kinase-like_dom_sf"/>
</dbReference>
<keyword evidence="3 8" id="KW-0418">Kinase</keyword>
<keyword evidence="1" id="KW-0808">Transferase</keyword>
<comment type="similarity">
    <text evidence="6">Belongs to the protein kinase superfamily.</text>
</comment>
<dbReference type="OrthoDB" id="4062651at2759"/>
<dbReference type="AlphaFoldDB" id="W9QK91"/>
<dbReference type="SMART" id="SM00220">
    <property type="entry name" value="S_TKc"/>
    <property type="match status" value="1"/>
</dbReference>
<evidence type="ECO:0000256" key="2">
    <source>
        <dbReference type="ARBA" id="ARBA00022741"/>
    </source>
</evidence>
<dbReference type="Pfam" id="PF00069">
    <property type="entry name" value="Pkinase"/>
    <property type="match status" value="1"/>
</dbReference>
<dbReference type="Proteomes" id="UP000030645">
    <property type="component" value="Unassembled WGS sequence"/>
</dbReference>
<keyword evidence="6" id="KW-0723">Serine/threonine-protein kinase</keyword>
<dbReference type="EMBL" id="KE343428">
    <property type="protein sequence ID" value="EXB29022.1"/>
    <property type="molecule type" value="Genomic_DNA"/>
</dbReference>
<dbReference type="PROSITE" id="PS00108">
    <property type="entry name" value="PROTEIN_KINASE_ST"/>
    <property type="match status" value="1"/>
</dbReference>
<dbReference type="GO" id="GO:0005524">
    <property type="term" value="F:ATP binding"/>
    <property type="evidence" value="ECO:0007669"/>
    <property type="project" value="UniProtKB-UniRule"/>
</dbReference>
<evidence type="ECO:0000256" key="3">
    <source>
        <dbReference type="ARBA" id="ARBA00022777"/>
    </source>
</evidence>
<protein>
    <submittedName>
        <fullName evidence="8">Serine/threonine-protein kinase-like protein</fullName>
    </submittedName>
</protein>
<dbReference type="PANTHER" id="PTHR46146:SF23">
    <property type="entry name" value="PROTEIN KINASE DOMAIN-CONTAINING PROTEIN"/>
    <property type="match status" value="1"/>
</dbReference>
<feature type="binding site" evidence="5">
    <location>
        <position position="48"/>
    </location>
    <ligand>
        <name>ATP</name>
        <dbReference type="ChEBI" id="CHEBI:30616"/>
    </ligand>
</feature>
<evidence type="ECO:0000313" key="8">
    <source>
        <dbReference type="EMBL" id="EXB29022.1"/>
    </source>
</evidence>
<accession>W9QK91</accession>
<dbReference type="InterPro" id="IPR017441">
    <property type="entry name" value="Protein_kinase_ATP_BS"/>
</dbReference>
<gene>
    <name evidence="8" type="ORF">L484_018439</name>
</gene>
<dbReference type="KEGG" id="mnt:21401408"/>
<organism evidence="8 9">
    <name type="scientific">Morus notabilis</name>
    <dbReference type="NCBI Taxonomy" id="981085"/>
    <lineage>
        <taxon>Eukaryota</taxon>
        <taxon>Viridiplantae</taxon>
        <taxon>Streptophyta</taxon>
        <taxon>Embryophyta</taxon>
        <taxon>Tracheophyta</taxon>
        <taxon>Spermatophyta</taxon>
        <taxon>Magnoliopsida</taxon>
        <taxon>eudicotyledons</taxon>
        <taxon>Gunneridae</taxon>
        <taxon>Pentapetalae</taxon>
        <taxon>rosids</taxon>
        <taxon>fabids</taxon>
        <taxon>Rosales</taxon>
        <taxon>Moraceae</taxon>
        <taxon>Moreae</taxon>
        <taxon>Morus</taxon>
    </lineage>
</organism>
<dbReference type="InterPro" id="IPR008271">
    <property type="entry name" value="Ser/Thr_kinase_AS"/>
</dbReference>
<feature type="domain" description="Protein kinase" evidence="7">
    <location>
        <begin position="16"/>
        <end position="230"/>
    </location>
</feature>
<keyword evidence="4 5" id="KW-0067">ATP-binding</keyword>
<evidence type="ECO:0000256" key="6">
    <source>
        <dbReference type="RuleBase" id="RU000304"/>
    </source>
</evidence>
<evidence type="ECO:0000259" key="7">
    <source>
        <dbReference type="PROSITE" id="PS50011"/>
    </source>
</evidence>
<evidence type="ECO:0000256" key="5">
    <source>
        <dbReference type="PROSITE-ProRule" id="PRU10141"/>
    </source>
</evidence>
<evidence type="ECO:0000256" key="4">
    <source>
        <dbReference type="ARBA" id="ARBA00022840"/>
    </source>
</evidence>
<dbReference type="GO" id="GO:0004674">
    <property type="term" value="F:protein serine/threonine kinase activity"/>
    <property type="evidence" value="ECO:0007669"/>
    <property type="project" value="UniProtKB-KW"/>
</dbReference>
<dbReference type="SUPFAM" id="SSF56112">
    <property type="entry name" value="Protein kinase-like (PK-like)"/>
    <property type="match status" value="1"/>
</dbReference>
<keyword evidence="9" id="KW-1185">Reference proteome</keyword>
<evidence type="ECO:0000313" key="9">
    <source>
        <dbReference type="Proteomes" id="UP000030645"/>
    </source>
</evidence>
<dbReference type="PROSITE" id="PS00107">
    <property type="entry name" value="PROTEIN_KINASE_ATP"/>
    <property type="match status" value="1"/>
</dbReference>
<evidence type="ECO:0000256" key="1">
    <source>
        <dbReference type="ARBA" id="ARBA00022679"/>
    </source>
</evidence>
<proteinExistence type="inferred from homology"/>
<dbReference type="PROSITE" id="PS50011">
    <property type="entry name" value="PROTEIN_KINASE_DOM"/>
    <property type="match status" value="1"/>
</dbReference>
<dbReference type="eggNOG" id="KOG1187">
    <property type="taxonomic scope" value="Eukaryota"/>
</dbReference>
<dbReference type="Gene3D" id="1.10.510.10">
    <property type="entry name" value="Transferase(Phosphotransferase) domain 1"/>
    <property type="match status" value="1"/>
</dbReference>
<name>W9QK91_9ROSA</name>
<keyword evidence="2 5" id="KW-0547">Nucleotide-binding</keyword>